<evidence type="ECO:0000256" key="5">
    <source>
        <dbReference type="PROSITE-ProRule" id="PRU01015"/>
    </source>
</evidence>
<feature type="active site" description="Proton donor/acceptor" evidence="2">
    <location>
        <position position="640"/>
    </location>
</feature>
<evidence type="ECO:0000256" key="3">
    <source>
        <dbReference type="PIRSR" id="PIRSR015894-2"/>
    </source>
</evidence>
<evidence type="ECO:0000259" key="7">
    <source>
        <dbReference type="Pfam" id="PF05185"/>
    </source>
</evidence>
<dbReference type="VEuPathDB" id="AmoebaDB:FDP41_012445"/>
<dbReference type="PANTHER" id="PTHR10738:SF0">
    <property type="entry name" value="PROTEIN ARGININE N-METHYLTRANSFERASE 5"/>
    <property type="match status" value="1"/>
</dbReference>
<feature type="binding site" evidence="3">
    <location>
        <position position="499"/>
    </location>
    <ligand>
        <name>S-adenosyl-L-methionine</name>
        <dbReference type="ChEBI" id="CHEBI:59789"/>
    </ligand>
</feature>
<keyword evidence="1 3" id="KW-0949">S-adenosyl-L-methionine</keyword>
<dbReference type="VEuPathDB" id="AmoebaDB:NfTy_040430"/>
<feature type="domain" description="PRMT5 arginine-N-methyltransferase" evidence="7">
    <location>
        <begin position="473"/>
        <end position="660"/>
    </location>
</feature>
<dbReference type="Pfam" id="PF17286">
    <property type="entry name" value="PRMT5_C"/>
    <property type="match status" value="1"/>
</dbReference>
<feature type="binding site" evidence="3">
    <location>
        <position position="575"/>
    </location>
    <ligand>
        <name>S-adenosyl-L-methionine</name>
        <dbReference type="ChEBI" id="CHEBI:59789"/>
    </ligand>
</feature>
<dbReference type="PROSITE" id="PS51678">
    <property type="entry name" value="SAM_MT_PRMT"/>
    <property type="match status" value="1"/>
</dbReference>
<keyword evidence="5" id="KW-0489">Methyltransferase</keyword>
<dbReference type="VEuPathDB" id="AmoebaDB:NF0110720"/>
<comment type="caution">
    <text evidence="9">The sequence shown here is derived from an EMBL/GenBank/DDBJ whole genome shotgun (WGS) entry which is preliminary data.</text>
</comment>
<feature type="active site" description="Proton donor/acceptor" evidence="2">
    <location>
        <position position="631"/>
    </location>
</feature>
<dbReference type="GO" id="GO:0005634">
    <property type="term" value="C:nucleus"/>
    <property type="evidence" value="ECO:0007669"/>
    <property type="project" value="TreeGrafter"/>
</dbReference>
<feature type="compositionally biased region" description="Low complexity" evidence="6">
    <location>
        <begin position="97"/>
        <end position="117"/>
    </location>
</feature>
<dbReference type="InterPro" id="IPR035248">
    <property type="entry name" value="PRMT5_C"/>
</dbReference>
<evidence type="ECO:0000313" key="9">
    <source>
        <dbReference type="EMBL" id="KAF0981788.1"/>
    </source>
</evidence>
<dbReference type="GO" id="GO:0016274">
    <property type="term" value="F:protein-arginine N-methyltransferase activity"/>
    <property type="evidence" value="ECO:0007669"/>
    <property type="project" value="InterPro"/>
</dbReference>
<proteinExistence type="predicted"/>
<feature type="domain" description="PRMT5 oligomerisation" evidence="8">
    <location>
        <begin position="665"/>
        <end position="856"/>
    </location>
</feature>
<feature type="region of interest" description="Disordered" evidence="6">
    <location>
        <begin position="339"/>
        <end position="359"/>
    </location>
</feature>
<gene>
    <name evidence="9" type="ORF">FDP41_012445</name>
</gene>
<feature type="region of interest" description="Disordered" evidence="6">
    <location>
        <begin position="196"/>
        <end position="227"/>
    </location>
</feature>
<evidence type="ECO:0000256" key="6">
    <source>
        <dbReference type="SAM" id="MobiDB-lite"/>
    </source>
</evidence>
<dbReference type="GO" id="GO:0032259">
    <property type="term" value="P:methylation"/>
    <property type="evidence" value="ECO:0007669"/>
    <property type="project" value="UniProtKB-KW"/>
</dbReference>
<protein>
    <submittedName>
        <fullName evidence="9">Uncharacterized protein</fullName>
    </submittedName>
</protein>
<dbReference type="PANTHER" id="PTHR10738">
    <property type="entry name" value="PROTEIN ARGININE N-METHYLTRANSFERASE 5"/>
    <property type="match status" value="1"/>
</dbReference>
<evidence type="ECO:0000256" key="2">
    <source>
        <dbReference type="PIRSR" id="PIRSR015894-1"/>
    </source>
</evidence>
<feature type="region of interest" description="Disordered" evidence="6">
    <location>
        <begin position="88"/>
        <end position="122"/>
    </location>
</feature>
<evidence type="ECO:0000313" key="10">
    <source>
        <dbReference type="Proteomes" id="UP000444721"/>
    </source>
</evidence>
<feature type="binding site" evidence="3">
    <location>
        <begin position="508"/>
        <end position="509"/>
    </location>
    <ligand>
        <name>S-adenosyl-L-methionine</name>
        <dbReference type="ChEBI" id="CHEBI:59789"/>
    </ligand>
</feature>
<accession>A0A6A5C7R1</accession>
<reference evidence="9 10" key="1">
    <citation type="journal article" date="2019" name="Sci. Rep.">
        <title>Nanopore sequencing improves the draft genome of the human pathogenic amoeba Naegleria fowleri.</title>
        <authorList>
            <person name="Liechti N."/>
            <person name="Schurch N."/>
            <person name="Bruggmann R."/>
            <person name="Wittwer M."/>
        </authorList>
    </citation>
    <scope>NUCLEOTIDE SEQUENCE [LARGE SCALE GENOMIC DNA]</scope>
    <source>
        <strain evidence="9 10">ATCC 30894</strain>
    </source>
</reference>
<dbReference type="EMBL" id="VFQX01000013">
    <property type="protein sequence ID" value="KAF0981788.1"/>
    <property type="molecule type" value="Genomic_DNA"/>
</dbReference>
<dbReference type="OrthoDB" id="1368803at2759"/>
<dbReference type="RefSeq" id="XP_044566501.1">
    <property type="nucleotide sequence ID" value="XM_044702966.1"/>
</dbReference>
<dbReference type="Pfam" id="PF05185">
    <property type="entry name" value="PRMT5"/>
    <property type="match status" value="1"/>
</dbReference>
<sequence length="858" mass="97185">MDDLSDPIVDTITNTWSQETATPPFMGLEFHSTLSSLKSLTNPNNMMAKNNNSSKLHVESVEEGIAVVNEFGLDFLLMDISVHHHQQQQQNLQSKMSSSGKTSTTATTTTTNPTQLSHQPNHNTSHLLDLRQICQKHNISSRQYLFRTTDWSHCMVGKVDEAAFQAAFGIYSPTNKKLLSSDKPYDVPGLDEYAAASSSSSAPLEGKKTSSSKQNKQQLTNNHHSSPFAIPSTAGTLSQIHMQVQAAKLIIQQELQWATHLCIPAVLFPEPQNKEMAIALAQFINLILPTMGNTAIWVRFSVNNYYLWNLVRTMCDSHTLLIPVLDLKNKDVEELSLSLKQSSQQHGESEKKKKKTHTGVTLEQYAPQDTLWNAFEKQTFGAENPLVTSLSVWIAENVRTIILNLDLFSRPANNTTSFLHDDVAQFLRKTFKYNIQLVLSATGFENEPSPNMALYKRIIMSLFETSCMLTNVEVFSKSFRDFLQRPLQPLIDNLDSQTYEVFERDPIKYMLYEKAAEKALSDLYEAKKKKVSNEEDIKTLRVIAMVLGAGRGPIVKAVLRAARTTKVPVLVYAVEKNPNALSHLLYYKKTIWRTFTQAHAGENLEIPIVEIIQKDMRMWNPPEKADLLVSELLGSFGDNELSPECLDGAQRLLKENGEGISIPARYTSYLSPLCSYKVWSEVKNLQKSTTFEASAFETGYVCLVHRGVVLDRPQRCFTFIHPNPQVTEALKESLCDETNDTLQVPLVNNDRYVSLRFKSQQNAVVHGLIGYFECQLYKDVWMSILPDTFSSGMFSWFPIFFPIETPVIVKKGEDIGVQMWRNCDHNVTRKVWYEWCVTTNSTCSKIHNSHGKHYYISL</sequence>
<dbReference type="GO" id="GO:0005829">
    <property type="term" value="C:cytosol"/>
    <property type="evidence" value="ECO:0007669"/>
    <property type="project" value="TreeGrafter"/>
</dbReference>
<dbReference type="InterPro" id="IPR035075">
    <property type="entry name" value="PRMT5"/>
</dbReference>
<evidence type="ECO:0000256" key="4">
    <source>
        <dbReference type="PIRSR" id="PIRSR015894-3"/>
    </source>
</evidence>
<evidence type="ECO:0000259" key="8">
    <source>
        <dbReference type="Pfam" id="PF17286"/>
    </source>
</evidence>
<dbReference type="AlphaFoldDB" id="A0A6A5C7R1"/>
<dbReference type="SUPFAM" id="SSF53335">
    <property type="entry name" value="S-adenosyl-L-methionine-dependent methyltransferases"/>
    <property type="match status" value="1"/>
</dbReference>
<dbReference type="GeneID" id="68119660"/>
<keyword evidence="10" id="KW-1185">Reference proteome</keyword>
<dbReference type="InterPro" id="IPR025799">
    <property type="entry name" value="Arg_MeTrfase"/>
</dbReference>
<feature type="site" description="Critical for specifying symmetric addition of methyl groups" evidence="4">
    <location>
        <position position="502"/>
    </location>
</feature>
<organism evidence="9 10">
    <name type="scientific">Naegleria fowleri</name>
    <name type="common">Brain eating amoeba</name>
    <dbReference type="NCBI Taxonomy" id="5763"/>
    <lineage>
        <taxon>Eukaryota</taxon>
        <taxon>Discoba</taxon>
        <taxon>Heterolobosea</taxon>
        <taxon>Tetramitia</taxon>
        <taxon>Eutetramitia</taxon>
        <taxon>Vahlkampfiidae</taxon>
        <taxon>Naegleria</taxon>
    </lineage>
</organism>
<dbReference type="Gene3D" id="2.70.160.11">
    <property type="entry name" value="Hnrnp arginine n-methyltransferase1"/>
    <property type="match status" value="1"/>
</dbReference>
<keyword evidence="5" id="KW-0808">Transferase</keyword>
<dbReference type="GO" id="GO:0006355">
    <property type="term" value="P:regulation of DNA-templated transcription"/>
    <property type="evidence" value="ECO:0007669"/>
    <property type="project" value="TreeGrafter"/>
</dbReference>
<dbReference type="Gene3D" id="3.20.20.150">
    <property type="entry name" value="Divalent-metal-dependent TIM barrel enzymes"/>
    <property type="match status" value="1"/>
</dbReference>
<evidence type="ECO:0000256" key="1">
    <source>
        <dbReference type="ARBA" id="ARBA00022691"/>
    </source>
</evidence>
<dbReference type="Proteomes" id="UP000444721">
    <property type="component" value="Unassembled WGS sequence"/>
</dbReference>
<dbReference type="InterPro" id="IPR029063">
    <property type="entry name" value="SAM-dependent_MTases_sf"/>
</dbReference>
<feature type="binding site" evidence="3">
    <location>
        <begin position="615"/>
        <end position="616"/>
    </location>
    <ligand>
        <name>S-adenosyl-L-methionine</name>
        <dbReference type="ChEBI" id="CHEBI:59789"/>
    </ligand>
</feature>
<feature type="compositionally biased region" description="Low complexity" evidence="6">
    <location>
        <begin position="209"/>
        <end position="222"/>
    </location>
</feature>
<dbReference type="Gene3D" id="3.40.50.150">
    <property type="entry name" value="Vaccinia Virus protein VP39"/>
    <property type="match status" value="1"/>
</dbReference>
<name>A0A6A5C7R1_NAEFO</name>